<gene>
    <name evidence="1" type="ORF">HPB47_007388</name>
</gene>
<proteinExistence type="predicted"/>
<organism evidence="1 2">
    <name type="scientific">Ixodes persulcatus</name>
    <name type="common">Taiga tick</name>
    <dbReference type="NCBI Taxonomy" id="34615"/>
    <lineage>
        <taxon>Eukaryota</taxon>
        <taxon>Metazoa</taxon>
        <taxon>Ecdysozoa</taxon>
        <taxon>Arthropoda</taxon>
        <taxon>Chelicerata</taxon>
        <taxon>Arachnida</taxon>
        <taxon>Acari</taxon>
        <taxon>Parasitiformes</taxon>
        <taxon>Ixodida</taxon>
        <taxon>Ixodoidea</taxon>
        <taxon>Ixodidae</taxon>
        <taxon>Ixodinae</taxon>
        <taxon>Ixodes</taxon>
    </lineage>
</organism>
<reference evidence="1 2" key="1">
    <citation type="journal article" date="2020" name="Cell">
        <title>Large-Scale Comparative Analyses of Tick Genomes Elucidate Their Genetic Diversity and Vector Capacities.</title>
        <authorList>
            <consortium name="Tick Genome and Microbiome Consortium (TIGMIC)"/>
            <person name="Jia N."/>
            <person name="Wang J."/>
            <person name="Shi W."/>
            <person name="Du L."/>
            <person name="Sun Y."/>
            <person name="Zhan W."/>
            <person name="Jiang J.F."/>
            <person name="Wang Q."/>
            <person name="Zhang B."/>
            <person name="Ji P."/>
            <person name="Bell-Sakyi L."/>
            <person name="Cui X.M."/>
            <person name="Yuan T.T."/>
            <person name="Jiang B.G."/>
            <person name="Yang W.F."/>
            <person name="Lam T.T."/>
            <person name="Chang Q.C."/>
            <person name="Ding S.J."/>
            <person name="Wang X.J."/>
            <person name="Zhu J.G."/>
            <person name="Ruan X.D."/>
            <person name="Zhao L."/>
            <person name="Wei J.T."/>
            <person name="Ye R.Z."/>
            <person name="Que T.C."/>
            <person name="Du C.H."/>
            <person name="Zhou Y.H."/>
            <person name="Cheng J.X."/>
            <person name="Dai P.F."/>
            <person name="Guo W.B."/>
            <person name="Han X.H."/>
            <person name="Huang E.J."/>
            <person name="Li L.F."/>
            <person name="Wei W."/>
            <person name="Gao Y.C."/>
            <person name="Liu J.Z."/>
            <person name="Shao H.Z."/>
            <person name="Wang X."/>
            <person name="Wang C.C."/>
            <person name="Yang T.C."/>
            <person name="Huo Q.B."/>
            <person name="Li W."/>
            <person name="Chen H.Y."/>
            <person name="Chen S.E."/>
            <person name="Zhou L.G."/>
            <person name="Ni X.B."/>
            <person name="Tian J.H."/>
            <person name="Sheng Y."/>
            <person name="Liu T."/>
            <person name="Pan Y.S."/>
            <person name="Xia L.Y."/>
            <person name="Li J."/>
            <person name="Zhao F."/>
            <person name="Cao W.C."/>
        </authorList>
    </citation>
    <scope>NUCLEOTIDE SEQUENCE [LARGE SCALE GENOMIC DNA]</scope>
    <source>
        <strain evidence="1">Iper-2018</strain>
    </source>
</reference>
<protein>
    <submittedName>
        <fullName evidence="1">Uncharacterized protein</fullName>
    </submittedName>
</protein>
<sequence length="440" mass="48907">MNSMSVKAQFDHDAFVQFSSGTTGQPKPARLSHFNVVNNANIMGRFAEFHEQHEIFCLNGQLIYGFGRTVGVLAATMFASTVVLPGPFFEQKSTMEAVTKHRCTVAFGSPTIILDMLNELQHGDYDVSSLRKAIVGGAVCNPEVVEKAKTRLNIQTFYNIYGATETSPVVSSTNPHEPADRWIRTVGTPLDHVEAGRCVNDRLREHQRETTKDEADSQHPMLVHLRACAQCSPAFPTYPRPGGAQEPVVDGKYWRCRRGRLRSSKFLFNLLRSLTIAWLWVVWMEAAQRYLPRGARHVVLLSSVVCRSTLSSSAAAAQAICQALIVPVNTSGELCTRGPHVFKGYLNDDAKTKEALRENWYHTGDEGTMTEDGRITFSGRITEMINTQSFKVPPLEVESLLNTHPDVEEAQVCFLKRAIRCVARMSRAVPYNALVFATGA</sequence>
<evidence type="ECO:0000313" key="1">
    <source>
        <dbReference type="EMBL" id="KAG0415446.1"/>
    </source>
</evidence>
<name>A0AC60P7Z3_IXOPE</name>
<evidence type="ECO:0000313" key="2">
    <source>
        <dbReference type="Proteomes" id="UP000805193"/>
    </source>
</evidence>
<accession>A0AC60P7Z3</accession>
<keyword evidence="2" id="KW-1185">Reference proteome</keyword>
<dbReference type="EMBL" id="JABSTQ010011069">
    <property type="protein sequence ID" value="KAG0415446.1"/>
    <property type="molecule type" value="Genomic_DNA"/>
</dbReference>
<comment type="caution">
    <text evidence="1">The sequence shown here is derived from an EMBL/GenBank/DDBJ whole genome shotgun (WGS) entry which is preliminary data.</text>
</comment>
<dbReference type="Proteomes" id="UP000805193">
    <property type="component" value="Unassembled WGS sequence"/>
</dbReference>